<dbReference type="GO" id="GO:0071949">
    <property type="term" value="F:FAD binding"/>
    <property type="evidence" value="ECO:0007669"/>
    <property type="project" value="InterPro"/>
</dbReference>
<dbReference type="SUPFAM" id="SSF51905">
    <property type="entry name" value="FAD/NAD(P)-binding domain"/>
    <property type="match status" value="1"/>
</dbReference>
<dbReference type="OrthoDB" id="47494at2759"/>
<evidence type="ECO:0000256" key="3">
    <source>
        <dbReference type="ARBA" id="ARBA00022827"/>
    </source>
</evidence>
<proteinExistence type="inferred from homology"/>
<evidence type="ECO:0000313" key="7">
    <source>
        <dbReference type="EMBL" id="KZP34264.1"/>
    </source>
</evidence>
<feature type="domain" description="FAD-binding" evidence="6">
    <location>
        <begin position="4"/>
        <end position="325"/>
    </location>
</feature>
<dbReference type="PANTHER" id="PTHR13789">
    <property type="entry name" value="MONOOXYGENASE"/>
    <property type="match status" value="1"/>
</dbReference>
<dbReference type="InterPro" id="IPR050493">
    <property type="entry name" value="FAD-dep_Monooxygenase_BioMet"/>
</dbReference>
<dbReference type="STRING" id="436010.A0A166WZ81"/>
<evidence type="ECO:0000313" key="8">
    <source>
        <dbReference type="Proteomes" id="UP000076532"/>
    </source>
</evidence>
<keyword evidence="8" id="KW-1185">Reference proteome</keyword>
<dbReference type="PANTHER" id="PTHR13789:SF309">
    <property type="entry name" value="PUTATIVE (AFU_ORTHOLOGUE AFUA_6G14510)-RELATED"/>
    <property type="match status" value="1"/>
</dbReference>
<name>A0A166WZ81_9AGAM</name>
<sequence length="409" mass="44511">MAPTKVIIIGCGIAGPVLGAFLQNKGYRVVIYERTKRDSDAAGVSLMLQSNGLRVLSLLPNFDIAAIPAQPLDSMNFRSWMPDAEVSLAESATPRLGRERFGFQMRGAERPELQRMLIDTALASGVEIHWEQTPTALEQGDDEVRVLFADGAADTASFVIGCDGIHSSTRAALFGKERADYTGCTQIGGVSVVEDLKTKGYAMTTIYGNGNSLIMYPISDRKVSWAVTQFEAEERDTWRAMDAEKQEEFKKGPLSQWGFEGAGLIASAHRIVKYGLYDRPQLTTWHKGRVALLGDAAHPTSPHLGQGANQAFEDVYHLVRLLTQANPTAAPQPTAALAAVFAEYEGLRIARTAILVNGARRMGELRVVGGVDACLARNETVRRMYTDDAQVLEKTAFVLEGPFTGASEI</sequence>
<gene>
    <name evidence="7" type="ORF">FIBSPDRAFT_880830</name>
</gene>
<evidence type="ECO:0000259" key="6">
    <source>
        <dbReference type="Pfam" id="PF01494"/>
    </source>
</evidence>
<accession>A0A166WZ81</accession>
<dbReference type="Gene3D" id="3.50.50.60">
    <property type="entry name" value="FAD/NAD(P)-binding domain"/>
    <property type="match status" value="1"/>
</dbReference>
<dbReference type="EMBL" id="KV417480">
    <property type="protein sequence ID" value="KZP34264.1"/>
    <property type="molecule type" value="Genomic_DNA"/>
</dbReference>
<keyword evidence="5" id="KW-0503">Monooxygenase</keyword>
<evidence type="ECO:0000256" key="5">
    <source>
        <dbReference type="ARBA" id="ARBA00023033"/>
    </source>
</evidence>
<dbReference type="Proteomes" id="UP000076532">
    <property type="component" value="Unassembled WGS sequence"/>
</dbReference>
<keyword evidence="3" id="KW-0274">FAD</keyword>
<keyword evidence="4" id="KW-0560">Oxidoreductase</keyword>
<dbReference type="Pfam" id="PF01494">
    <property type="entry name" value="FAD_binding_3"/>
    <property type="match status" value="1"/>
</dbReference>
<evidence type="ECO:0000256" key="4">
    <source>
        <dbReference type="ARBA" id="ARBA00023002"/>
    </source>
</evidence>
<dbReference type="InterPro" id="IPR036188">
    <property type="entry name" value="FAD/NAD-bd_sf"/>
</dbReference>
<dbReference type="PRINTS" id="PR00420">
    <property type="entry name" value="RNGMNOXGNASE"/>
</dbReference>
<dbReference type="AlphaFoldDB" id="A0A166WZ81"/>
<dbReference type="InterPro" id="IPR002938">
    <property type="entry name" value="FAD-bd"/>
</dbReference>
<dbReference type="GO" id="GO:0004497">
    <property type="term" value="F:monooxygenase activity"/>
    <property type="evidence" value="ECO:0007669"/>
    <property type="project" value="UniProtKB-KW"/>
</dbReference>
<evidence type="ECO:0000256" key="1">
    <source>
        <dbReference type="ARBA" id="ARBA00007992"/>
    </source>
</evidence>
<reference evidence="7 8" key="1">
    <citation type="journal article" date="2016" name="Mol. Biol. Evol.">
        <title>Comparative Genomics of Early-Diverging Mushroom-Forming Fungi Provides Insights into the Origins of Lignocellulose Decay Capabilities.</title>
        <authorList>
            <person name="Nagy L.G."/>
            <person name="Riley R."/>
            <person name="Tritt A."/>
            <person name="Adam C."/>
            <person name="Daum C."/>
            <person name="Floudas D."/>
            <person name="Sun H."/>
            <person name="Yadav J.S."/>
            <person name="Pangilinan J."/>
            <person name="Larsson K.H."/>
            <person name="Matsuura K."/>
            <person name="Barry K."/>
            <person name="Labutti K."/>
            <person name="Kuo R."/>
            <person name="Ohm R.A."/>
            <person name="Bhattacharya S.S."/>
            <person name="Shirouzu T."/>
            <person name="Yoshinaga Y."/>
            <person name="Martin F.M."/>
            <person name="Grigoriev I.V."/>
            <person name="Hibbett D.S."/>
        </authorList>
    </citation>
    <scope>NUCLEOTIDE SEQUENCE [LARGE SCALE GENOMIC DNA]</scope>
    <source>
        <strain evidence="7 8">CBS 109695</strain>
    </source>
</reference>
<keyword evidence="2" id="KW-0285">Flavoprotein</keyword>
<evidence type="ECO:0000256" key="2">
    <source>
        <dbReference type="ARBA" id="ARBA00022630"/>
    </source>
</evidence>
<protein>
    <submittedName>
        <fullName evidence="7">FAD/NAD(P)-binding domain-containing protein</fullName>
    </submittedName>
</protein>
<comment type="similarity">
    <text evidence="1">Belongs to the paxM FAD-dependent monooxygenase family.</text>
</comment>
<organism evidence="7 8">
    <name type="scientific">Athelia psychrophila</name>
    <dbReference type="NCBI Taxonomy" id="1759441"/>
    <lineage>
        <taxon>Eukaryota</taxon>
        <taxon>Fungi</taxon>
        <taxon>Dikarya</taxon>
        <taxon>Basidiomycota</taxon>
        <taxon>Agaricomycotina</taxon>
        <taxon>Agaricomycetes</taxon>
        <taxon>Agaricomycetidae</taxon>
        <taxon>Atheliales</taxon>
        <taxon>Atheliaceae</taxon>
        <taxon>Athelia</taxon>
    </lineage>
</organism>